<evidence type="ECO:0000313" key="13">
    <source>
        <dbReference type="Proteomes" id="UP000197424"/>
    </source>
</evidence>
<dbReference type="PROSITE" id="PS01350">
    <property type="entry name" value="ISPF"/>
    <property type="match status" value="1"/>
</dbReference>
<evidence type="ECO:0000256" key="9">
    <source>
        <dbReference type="RuleBase" id="RU004395"/>
    </source>
</evidence>
<evidence type="ECO:0000256" key="3">
    <source>
        <dbReference type="ARBA" id="ARBA00008480"/>
    </source>
</evidence>
<feature type="site" description="Transition state stabilizer" evidence="8">
    <location>
        <position position="36"/>
    </location>
</feature>
<feature type="domain" description="2-C-methyl-D-erythritol 2,4-cyclodiphosphate synthase" evidence="10">
    <location>
        <begin position="3"/>
        <end position="156"/>
    </location>
</feature>
<dbReference type="InterPro" id="IPR003526">
    <property type="entry name" value="MECDP_synthase"/>
</dbReference>
<dbReference type="GeneID" id="75110206"/>
<organism evidence="11 13">
    <name type="scientific">Laribacter hongkongensis</name>
    <dbReference type="NCBI Taxonomy" id="168471"/>
    <lineage>
        <taxon>Bacteria</taxon>
        <taxon>Pseudomonadati</taxon>
        <taxon>Pseudomonadota</taxon>
        <taxon>Betaproteobacteria</taxon>
        <taxon>Neisseriales</taxon>
        <taxon>Aquaspirillaceae</taxon>
        <taxon>Laribacter</taxon>
    </lineage>
</organism>
<reference evidence="11" key="1">
    <citation type="journal article" date="2017" name="J. Antimicrob. Chemother.">
        <title>Emergence and genomic analysis of MDR Laribacter hongkongensis strain HLGZ1 from Guangzhou, China.</title>
        <authorList>
            <person name="Wu H.K."/>
            <person name="Chen J.H."/>
            <person name="Yang L."/>
            <person name="Li A.R."/>
            <person name="Su D.H."/>
            <person name="Lin Y.P."/>
            <person name="Chen D.Q."/>
        </authorList>
    </citation>
    <scope>NUCLEOTIDE SEQUENCE</scope>
    <source>
        <strain evidence="11">HLGZ1</strain>
    </source>
</reference>
<evidence type="ECO:0000256" key="5">
    <source>
        <dbReference type="ARBA" id="ARBA00022723"/>
    </source>
</evidence>
<feature type="binding site" evidence="8">
    <location>
        <position position="44"/>
    </location>
    <ligand>
        <name>a divalent metal cation</name>
        <dbReference type="ChEBI" id="CHEBI:60240"/>
    </ligand>
</feature>
<keyword evidence="6 8" id="KW-0414">Isoprene biosynthesis</keyword>
<dbReference type="SMR" id="A0A248LFU7"/>
<dbReference type="GO" id="GO:0016114">
    <property type="term" value="P:terpenoid biosynthetic process"/>
    <property type="evidence" value="ECO:0007669"/>
    <property type="project" value="InterPro"/>
</dbReference>
<keyword evidence="5 8" id="KW-0479">Metal-binding</keyword>
<dbReference type="InterPro" id="IPR036571">
    <property type="entry name" value="MECDP_synthase_sf"/>
</dbReference>
<dbReference type="Pfam" id="PF02542">
    <property type="entry name" value="YgbB"/>
    <property type="match status" value="1"/>
</dbReference>
<keyword evidence="7 8" id="KW-0456">Lyase</keyword>
<dbReference type="GO" id="GO:0008685">
    <property type="term" value="F:2-C-methyl-D-erythritol 2,4-cyclodiphosphate synthase activity"/>
    <property type="evidence" value="ECO:0007669"/>
    <property type="project" value="UniProtKB-UniRule"/>
</dbReference>
<dbReference type="EMBL" id="JAJAXM010000029">
    <property type="protein sequence ID" value="MCG9026857.1"/>
    <property type="molecule type" value="Genomic_DNA"/>
</dbReference>
<dbReference type="GO" id="GO:0019288">
    <property type="term" value="P:isopentenyl diphosphate biosynthetic process, methylerythritol 4-phosphate pathway"/>
    <property type="evidence" value="ECO:0007669"/>
    <property type="project" value="UniProtKB-UniRule"/>
</dbReference>
<reference evidence="11" key="3">
    <citation type="submission" date="2017-06" db="EMBL/GenBank/DDBJ databases">
        <authorList>
            <person name="Kim H.J."/>
            <person name="Triplett B.A."/>
        </authorList>
    </citation>
    <scope>NUCLEOTIDE SEQUENCE</scope>
    <source>
        <strain evidence="11">HLGZ1</strain>
    </source>
</reference>
<reference evidence="13" key="2">
    <citation type="submission" date="2017-06" db="EMBL/GenBank/DDBJ databases">
        <title>Whole genome sequence of Laribacter hongkongensis LHGZ1.</title>
        <authorList>
            <person name="Chen D."/>
            <person name="Wu H."/>
            <person name="Chen J."/>
        </authorList>
    </citation>
    <scope>NUCLEOTIDE SEQUENCE [LARGE SCALE GENOMIC DNA]</scope>
    <source>
        <strain evidence="13">LHGZ1</strain>
    </source>
</reference>
<comment type="subunit">
    <text evidence="8">Homotrimer.</text>
</comment>
<comment type="cofactor">
    <cofactor evidence="8">
        <name>a divalent metal cation</name>
        <dbReference type="ChEBI" id="CHEBI:60240"/>
    </cofactor>
    <text evidence="8">Binds 1 divalent metal cation per subunit.</text>
</comment>
<dbReference type="NCBIfam" id="TIGR00151">
    <property type="entry name" value="ispF"/>
    <property type="match status" value="1"/>
</dbReference>
<dbReference type="Gene3D" id="3.30.1330.50">
    <property type="entry name" value="2-C-methyl-D-erythritol 2,4-cyclodiphosphate synthase"/>
    <property type="match status" value="1"/>
</dbReference>
<dbReference type="CDD" id="cd00554">
    <property type="entry name" value="MECDP_synthase"/>
    <property type="match status" value="1"/>
</dbReference>
<comment type="function">
    <text evidence="8">Involved in the biosynthesis of isopentenyl diphosphate (IPP) and dimethylallyl diphosphate (DMAPP), two major building blocks of isoprenoid compounds. Catalyzes the conversion of 4-diphosphocytidyl-2-C-methyl-D-erythritol 2-phosphate (CDP-ME2P) to 2-C-methyl-D-erythritol 2,4-cyclodiphosphate (ME-CPP) with a corresponding release of cytidine 5-monophosphate (CMP).</text>
</comment>
<evidence type="ECO:0000313" key="12">
    <source>
        <dbReference type="EMBL" id="MCG9026857.1"/>
    </source>
</evidence>
<dbReference type="PANTHER" id="PTHR43181:SF1">
    <property type="entry name" value="2-C-METHYL-D-ERYTHRITOL 2,4-CYCLODIPHOSPHATE SYNTHASE, CHLOROPLASTIC"/>
    <property type="match status" value="1"/>
</dbReference>
<dbReference type="FunFam" id="3.30.1330.50:FF:000001">
    <property type="entry name" value="2-C-methyl-D-erythritol 2,4-cyclodiphosphate synthase"/>
    <property type="match status" value="1"/>
</dbReference>
<evidence type="ECO:0000256" key="2">
    <source>
        <dbReference type="ARBA" id="ARBA00004709"/>
    </source>
</evidence>
<evidence type="ECO:0000313" key="14">
    <source>
        <dbReference type="Proteomes" id="UP001200247"/>
    </source>
</evidence>
<comment type="similarity">
    <text evidence="3 8 9">Belongs to the IspF family.</text>
</comment>
<dbReference type="Proteomes" id="UP001200247">
    <property type="component" value="Unassembled WGS sequence"/>
</dbReference>
<gene>
    <name evidence="8 12" type="primary">ispF</name>
    <name evidence="12" type="ORF">LH440_13270</name>
    <name evidence="11" type="ORF">LHGZ1_0859</name>
</gene>
<dbReference type="EC" id="4.6.1.12" evidence="4 8"/>
<sequence>MNLRIGQGWDVHRLVEGRPLVLGGVTIPFDKGLDGHSDADALCHAITDALFGAAALGDIGRHFPDTDLEFKGADSRVLLREAVRRVREAGFDIVNVDSTVIAQAPRLAPYVEAMRSHLAADLGLSPDRVNVKAKTSERLGHLGRGEGIAADAVCLLQSRLQE</sequence>
<accession>A0A248LFU7</accession>
<dbReference type="PANTHER" id="PTHR43181">
    <property type="entry name" value="2-C-METHYL-D-ERYTHRITOL 2,4-CYCLODIPHOSPHATE SYNTHASE, CHLOROPLASTIC"/>
    <property type="match status" value="1"/>
</dbReference>
<feature type="site" description="Transition state stabilizer" evidence="8">
    <location>
        <position position="135"/>
    </location>
</feature>
<dbReference type="GO" id="GO:0046872">
    <property type="term" value="F:metal ion binding"/>
    <property type="evidence" value="ECO:0007669"/>
    <property type="project" value="UniProtKB-KW"/>
</dbReference>
<keyword evidence="11" id="KW-0548">Nucleotidyltransferase</keyword>
<dbReference type="Proteomes" id="UP000197424">
    <property type="component" value="Chromosome"/>
</dbReference>
<evidence type="ECO:0000259" key="10">
    <source>
        <dbReference type="Pfam" id="PF02542"/>
    </source>
</evidence>
<dbReference type="OrthoDB" id="9804336at2"/>
<feature type="binding site" evidence="8">
    <location>
        <position position="12"/>
    </location>
    <ligand>
        <name>a divalent metal cation</name>
        <dbReference type="ChEBI" id="CHEBI:60240"/>
    </ligand>
</feature>
<feature type="binding site" evidence="8">
    <location>
        <position position="144"/>
    </location>
    <ligand>
        <name>4-CDP-2-C-methyl-D-erythritol 2-phosphate</name>
        <dbReference type="ChEBI" id="CHEBI:57919"/>
    </ligand>
</feature>
<feature type="binding site" evidence="8">
    <location>
        <position position="10"/>
    </location>
    <ligand>
        <name>a divalent metal cation</name>
        <dbReference type="ChEBI" id="CHEBI:60240"/>
    </ligand>
</feature>
<comment type="caution">
    <text evidence="8">Lacks conserved residue(s) required for the propagation of feature annotation.</text>
</comment>
<protein>
    <recommendedName>
        <fullName evidence="4 8">2-C-methyl-D-erythritol 2,4-cyclodiphosphate synthase</fullName>
        <shortName evidence="8">MECDP-synthase</shortName>
        <shortName evidence="8">MECPP-synthase</shortName>
        <shortName evidence="8">MECPS</shortName>
        <ecNumber evidence="4 8">4.6.1.12</ecNumber>
    </recommendedName>
</protein>
<feature type="binding site" evidence="8">
    <location>
        <begin position="36"/>
        <end position="37"/>
    </location>
    <ligand>
        <name>4-CDP-2-C-methyl-D-erythritol 2-phosphate</name>
        <dbReference type="ChEBI" id="CHEBI:57919"/>
    </ligand>
</feature>
<name>A0A248LFU7_9NEIS</name>
<evidence type="ECO:0000256" key="6">
    <source>
        <dbReference type="ARBA" id="ARBA00023229"/>
    </source>
</evidence>
<dbReference type="SUPFAM" id="SSF69765">
    <property type="entry name" value="IpsF-like"/>
    <property type="match status" value="1"/>
</dbReference>
<feature type="binding site" evidence="8">
    <location>
        <begin position="63"/>
        <end position="67"/>
    </location>
    <ligand>
        <name>4-CDP-2-C-methyl-D-erythritol 2-phosphate</name>
        <dbReference type="ChEBI" id="CHEBI:57919"/>
    </ligand>
</feature>
<dbReference type="AlphaFoldDB" id="A0A248LFU7"/>
<dbReference type="RefSeq" id="WP_012696368.1">
    <property type="nucleotide sequence ID" value="NZ_CP022115.1"/>
</dbReference>
<proteinExistence type="inferred from homology"/>
<evidence type="ECO:0000256" key="7">
    <source>
        <dbReference type="ARBA" id="ARBA00023239"/>
    </source>
</evidence>
<feature type="binding site" evidence="8">
    <location>
        <begin position="10"/>
        <end position="12"/>
    </location>
    <ligand>
        <name>4-CDP-2-C-methyl-D-erythritol 2-phosphate</name>
        <dbReference type="ChEBI" id="CHEBI:57919"/>
    </ligand>
</feature>
<evidence type="ECO:0000256" key="1">
    <source>
        <dbReference type="ARBA" id="ARBA00000200"/>
    </source>
</evidence>
<evidence type="ECO:0000313" key="11">
    <source>
        <dbReference type="EMBL" id="ASJ23690.1"/>
    </source>
</evidence>
<dbReference type="EMBL" id="CP022115">
    <property type="protein sequence ID" value="ASJ23690.1"/>
    <property type="molecule type" value="Genomic_DNA"/>
</dbReference>
<keyword evidence="11" id="KW-0808">Transferase</keyword>
<dbReference type="UniPathway" id="UPA00056">
    <property type="reaction ID" value="UER00095"/>
</dbReference>
<evidence type="ECO:0000256" key="4">
    <source>
        <dbReference type="ARBA" id="ARBA00012579"/>
    </source>
</evidence>
<feature type="binding site" evidence="8">
    <location>
        <begin position="58"/>
        <end position="60"/>
    </location>
    <ligand>
        <name>4-CDP-2-C-methyl-D-erythritol 2-phosphate</name>
        <dbReference type="ChEBI" id="CHEBI:57919"/>
    </ligand>
</feature>
<dbReference type="HAMAP" id="MF_00107">
    <property type="entry name" value="IspF"/>
    <property type="match status" value="1"/>
</dbReference>
<comment type="pathway">
    <text evidence="2 8">Isoprenoid biosynthesis; isopentenyl diphosphate biosynthesis via DXP pathway; isopentenyl diphosphate from 1-deoxy-D-xylulose 5-phosphate: step 4/6.</text>
</comment>
<dbReference type="GO" id="GO:0016779">
    <property type="term" value="F:nucleotidyltransferase activity"/>
    <property type="evidence" value="ECO:0007669"/>
    <property type="project" value="UniProtKB-KW"/>
</dbReference>
<dbReference type="OMA" id="LIHAIMD"/>
<dbReference type="InterPro" id="IPR020555">
    <property type="entry name" value="MECDP_synthase_CS"/>
</dbReference>
<reference evidence="12 14" key="4">
    <citation type="submission" date="2021-10" db="EMBL/GenBank/DDBJ databases">
        <title>Whole-genome sequencing analysis of Laribacter hongkongensis: virulence gene profiles, carbohydrate-active enzyme prediction, and antimicrobial resistance characterization.</title>
        <authorList>
            <person name="Yuan P."/>
            <person name="Zhan Y."/>
            <person name="Chen D."/>
        </authorList>
    </citation>
    <scope>NUCLEOTIDE SEQUENCE [LARGE SCALE GENOMIC DNA]</scope>
    <source>
        <strain evidence="12 14">W67</strain>
    </source>
</reference>
<evidence type="ECO:0000256" key="8">
    <source>
        <dbReference type="HAMAP-Rule" id="MF_00107"/>
    </source>
</evidence>
<comment type="catalytic activity">
    <reaction evidence="1 8 9">
        <text>4-CDP-2-C-methyl-D-erythritol 2-phosphate = 2-C-methyl-D-erythritol 2,4-cyclic diphosphate + CMP</text>
        <dbReference type="Rhea" id="RHEA:23864"/>
        <dbReference type="ChEBI" id="CHEBI:57919"/>
        <dbReference type="ChEBI" id="CHEBI:58483"/>
        <dbReference type="ChEBI" id="CHEBI:60377"/>
        <dbReference type="EC" id="4.6.1.12"/>
    </reaction>
</comment>